<dbReference type="KEGG" id="tga:TGAM_1066"/>
<keyword evidence="4 6" id="KW-1133">Transmembrane helix</keyword>
<gene>
    <name evidence="8" type="ordered locus">TGAM_1066</name>
</gene>
<keyword evidence="5 6" id="KW-0472">Membrane</keyword>
<evidence type="ECO:0000259" key="7">
    <source>
        <dbReference type="Pfam" id="PF04024"/>
    </source>
</evidence>
<name>C5A5Q6_THEGJ</name>
<keyword evidence="9" id="KW-1185">Reference proteome</keyword>
<dbReference type="eggNOG" id="arCOG03456">
    <property type="taxonomic scope" value="Archaea"/>
</dbReference>
<evidence type="ECO:0000313" key="8">
    <source>
        <dbReference type="EMBL" id="ACS33568.1"/>
    </source>
</evidence>
<comment type="subcellular location">
    <subcellularLocation>
        <location evidence="1">Cell membrane</location>
        <topology evidence="1">Single-pass membrane protein</topology>
    </subcellularLocation>
</comment>
<dbReference type="STRING" id="593117.TGAM_1066"/>
<dbReference type="InterPro" id="IPR007168">
    <property type="entry name" value="Phageshock_PspC_N"/>
</dbReference>
<evidence type="ECO:0000313" key="9">
    <source>
        <dbReference type="Proteomes" id="UP000001488"/>
    </source>
</evidence>
<evidence type="ECO:0000256" key="5">
    <source>
        <dbReference type="ARBA" id="ARBA00023136"/>
    </source>
</evidence>
<evidence type="ECO:0000256" key="3">
    <source>
        <dbReference type="ARBA" id="ARBA00022692"/>
    </source>
</evidence>
<dbReference type="Proteomes" id="UP000001488">
    <property type="component" value="Chromosome"/>
</dbReference>
<evidence type="ECO:0000256" key="1">
    <source>
        <dbReference type="ARBA" id="ARBA00004162"/>
    </source>
</evidence>
<dbReference type="OrthoDB" id="103681at2157"/>
<keyword evidence="3 6" id="KW-0812">Transmembrane</keyword>
<dbReference type="PANTHER" id="PTHR33885">
    <property type="entry name" value="PHAGE SHOCK PROTEIN C"/>
    <property type="match status" value="1"/>
</dbReference>
<dbReference type="InterPro" id="IPR052027">
    <property type="entry name" value="PspC"/>
</dbReference>
<dbReference type="RefSeq" id="WP_015858681.1">
    <property type="nucleotide sequence ID" value="NC_012804.1"/>
</dbReference>
<dbReference type="GO" id="GO:0005886">
    <property type="term" value="C:plasma membrane"/>
    <property type="evidence" value="ECO:0007669"/>
    <property type="project" value="UniProtKB-SubCell"/>
</dbReference>
<proteinExistence type="predicted"/>
<keyword evidence="2" id="KW-1003">Cell membrane</keyword>
<dbReference type="GeneID" id="7986940"/>
<feature type="domain" description="Phage shock protein PspC N-terminal" evidence="7">
    <location>
        <begin position="6"/>
        <end position="64"/>
    </location>
</feature>
<reference evidence="8 9" key="1">
    <citation type="journal article" date="2007" name="Genome Biol.">
        <title>Genome analysis and genome-wide proteomics of Thermococcus gammatolerans, the most radioresistant organism known amongst the Archaea.</title>
        <authorList>
            <person name="Zivanovic Y."/>
            <person name="Armengaud J."/>
            <person name="Lagorce A."/>
            <person name="Leplat C."/>
            <person name="Guerin P."/>
            <person name="Dutertre M."/>
            <person name="Anthouard V."/>
            <person name="Forterre P."/>
            <person name="Wincker P."/>
            <person name="Confalonieri F."/>
        </authorList>
    </citation>
    <scope>NUCLEOTIDE SEQUENCE [LARGE SCALE GENOMIC DNA]</scope>
    <source>
        <strain evidence="9">DSM 15229 / JCM 11827 / EJ3</strain>
    </source>
</reference>
<dbReference type="PATRIC" id="fig|593117.10.peg.1065"/>
<evidence type="ECO:0000256" key="6">
    <source>
        <dbReference type="SAM" id="Phobius"/>
    </source>
</evidence>
<dbReference type="Pfam" id="PF04024">
    <property type="entry name" value="PspC"/>
    <property type="match status" value="1"/>
</dbReference>
<protein>
    <submittedName>
        <fullName evidence="8">Transcription regulator, putative, containing PspC domain</fullName>
    </submittedName>
</protein>
<feature type="transmembrane region" description="Helical" evidence="6">
    <location>
        <begin position="34"/>
        <end position="61"/>
    </location>
</feature>
<organism evidence="8 9">
    <name type="scientific">Thermococcus gammatolerans (strain DSM 15229 / JCM 11827 / EJ3)</name>
    <dbReference type="NCBI Taxonomy" id="593117"/>
    <lineage>
        <taxon>Archaea</taxon>
        <taxon>Methanobacteriati</taxon>
        <taxon>Methanobacteriota</taxon>
        <taxon>Thermococci</taxon>
        <taxon>Thermococcales</taxon>
        <taxon>Thermococcaceae</taxon>
        <taxon>Thermococcus</taxon>
    </lineage>
</organism>
<evidence type="ECO:0000256" key="2">
    <source>
        <dbReference type="ARBA" id="ARBA00022475"/>
    </source>
</evidence>
<dbReference type="PANTHER" id="PTHR33885:SF3">
    <property type="entry name" value="PHAGE SHOCK PROTEIN C"/>
    <property type="match status" value="1"/>
</dbReference>
<dbReference type="HOGENOM" id="CLU_099432_1_0_2"/>
<dbReference type="EMBL" id="CP001398">
    <property type="protein sequence ID" value="ACS33568.1"/>
    <property type="molecule type" value="Genomic_DNA"/>
</dbReference>
<sequence>MTEVSKRLKRSKTNRMLLGVLGGLAEYLNVDPTILRLIFVVLLVFNPVTMALLYFLAALVIPEEEGTEKPLSESIGDLGEEVNRVVSSDEGLIKAVIAVVVVIAAVYLITFFLPLMLVFPSRTVVTVSFPLGLLLAALVLLLLIKR</sequence>
<dbReference type="AlphaFoldDB" id="C5A5Q6"/>
<dbReference type="PaxDb" id="593117-TGAM_1066"/>
<evidence type="ECO:0000256" key="4">
    <source>
        <dbReference type="ARBA" id="ARBA00022989"/>
    </source>
</evidence>
<feature type="transmembrane region" description="Helical" evidence="6">
    <location>
        <begin position="92"/>
        <end position="117"/>
    </location>
</feature>
<accession>C5A5Q6</accession>
<feature type="transmembrane region" description="Helical" evidence="6">
    <location>
        <begin position="123"/>
        <end position="144"/>
    </location>
</feature>